<keyword evidence="1" id="KW-1133">Transmembrane helix</keyword>
<keyword evidence="1" id="KW-0472">Membrane</keyword>
<evidence type="ECO:0000313" key="3">
    <source>
        <dbReference type="Proteomes" id="UP000326198"/>
    </source>
</evidence>
<proteinExistence type="predicted"/>
<keyword evidence="3" id="KW-1185">Reference proteome</keyword>
<name>A0A5N7B9I3_9EURO</name>
<sequence>MYTSRTQGQMSCHSCILITGYGDSLVHFGAKELTILSVLHMEYMAFIINLLPSLLFIS</sequence>
<feature type="transmembrane region" description="Helical" evidence="1">
    <location>
        <begin position="33"/>
        <end position="57"/>
    </location>
</feature>
<dbReference type="AlphaFoldDB" id="A0A5N7B9I3"/>
<gene>
    <name evidence="2" type="ORF">BDV26DRAFT_261611</name>
</gene>
<reference evidence="2 3" key="1">
    <citation type="submission" date="2019-04" db="EMBL/GenBank/DDBJ databases">
        <title>Friends and foes A comparative genomics studyof 23 Aspergillus species from section Flavi.</title>
        <authorList>
            <consortium name="DOE Joint Genome Institute"/>
            <person name="Kjaerbolling I."/>
            <person name="Vesth T."/>
            <person name="Frisvad J.C."/>
            <person name="Nybo J.L."/>
            <person name="Theobald S."/>
            <person name="Kildgaard S."/>
            <person name="Isbrandt T."/>
            <person name="Kuo A."/>
            <person name="Sato A."/>
            <person name="Lyhne E.K."/>
            <person name="Kogle M.E."/>
            <person name="Wiebenga A."/>
            <person name="Kun R.S."/>
            <person name="Lubbers R.J."/>
            <person name="Makela M.R."/>
            <person name="Barry K."/>
            <person name="Chovatia M."/>
            <person name="Clum A."/>
            <person name="Daum C."/>
            <person name="Haridas S."/>
            <person name="He G."/>
            <person name="LaButti K."/>
            <person name="Lipzen A."/>
            <person name="Mondo S."/>
            <person name="Riley R."/>
            <person name="Salamov A."/>
            <person name="Simmons B.A."/>
            <person name="Magnuson J.K."/>
            <person name="Henrissat B."/>
            <person name="Mortensen U.H."/>
            <person name="Larsen T.O."/>
            <person name="Devries R.P."/>
            <person name="Grigoriev I.V."/>
            <person name="Machida M."/>
            <person name="Baker S.E."/>
            <person name="Andersen M.R."/>
        </authorList>
    </citation>
    <scope>NUCLEOTIDE SEQUENCE [LARGE SCALE GENOMIC DNA]</scope>
    <source>
        <strain evidence="2 3">IBT 29228</strain>
    </source>
</reference>
<protein>
    <submittedName>
        <fullName evidence="2">Uncharacterized protein</fullName>
    </submittedName>
</protein>
<evidence type="ECO:0000313" key="2">
    <source>
        <dbReference type="EMBL" id="KAE8378392.1"/>
    </source>
</evidence>
<keyword evidence="1" id="KW-0812">Transmembrane</keyword>
<dbReference type="EMBL" id="ML736208">
    <property type="protein sequence ID" value="KAE8378392.1"/>
    <property type="molecule type" value="Genomic_DNA"/>
</dbReference>
<evidence type="ECO:0000256" key="1">
    <source>
        <dbReference type="SAM" id="Phobius"/>
    </source>
</evidence>
<dbReference type="Proteomes" id="UP000326198">
    <property type="component" value="Unassembled WGS sequence"/>
</dbReference>
<accession>A0A5N7B9I3</accession>
<organism evidence="2 3">
    <name type="scientific">Aspergillus bertholletiae</name>
    <dbReference type="NCBI Taxonomy" id="1226010"/>
    <lineage>
        <taxon>Eukaryota</taxon>
        <taxon>Fungi</taxon>
        <taxon>Dikarya</taxon>
        <taxon>Ascomycota</taxon>
        <taxon>Pezizomycotina</taxon>
        <taxon>Eurotiomycetes</taxon>
        <taxon>Eurotiomycetidae</taxon>
        <taxon>Eurotiales</taxon>
        <taxon>Aspergillaceae</taxon>
        <taxon>Aspergillus</taxon>
        <taxon>Aspergillus subgen. Circumdati</taxon>
    </lineage>
</organism>